<dbReference type="InterPro" id="IPR009003">
    <property type="entry name" value="Peptidase_S1_PA"/>
</dbReference>
<keyword evidence="8" id="KW-1185">Reference proteome</keyword>
<dbReference type="InterPro" id="IPR041517">
    <property type="entry name" value="DEGP_PDZ"/>
</dbReference>
<comment type="caution">
    <text evidence="7">The sequence shown here is derived from an EMBL/GenBank/DDBJ whole genome shotgun (WGS) entry which is preliminary data.</text>
</comment>
<evidence type="ECO:0000256" key="4">
    <source>
        <dbReference type="ARBA" id="ARBA00022825"/>
    </source>
</evidence>
<comment type="similarity">
    <text evidence="1">Belongs to the peptidase S1C family.</text>
</comment>
<dbReference type="PANTHER" id="PTHR45980:SF18">
    <property type="entry name" value="PROTEASE DO-LIKE 9"/>
    <property type="match status" value="1"/>
</dbReference>
<dbReference type="Pfam" id="PF13365">
    <property type="entry name" value="Trypsin_2"/>
    <property type="match status" value="1"/>
</dbReference>
<evidence type="ECO:0000259" key="6">
    <source>
        <dbReference type="Pfam" id="PF17815"/>
    </source>
</evidence>
<protein>
    <submittedName>
        <fullName evidence="7">Protease Do-like mitochondrial</fullName>
    </submittedName>
</protein>
<dbReference type="InterPro" id="IPR046449">
    <property type="entry name" value="DEGP_PDZ_sf"/>
</dbReference>
<organism evidence="7 8">
    <name type="scientific">Raphidocelis subcapitata</name>
    <dbReference type="NCBI Taxonomy" id="307507"/>
    <lineage>
        <taxon>Eukaryota</taxon>
        <taxon>Viridiplantae</taxon>
        <taxon>Chlorophyta</taxon>
        <taxon>core chlorophytes</taxon>
        <taxon>Chlorophyceae</taxon>
        <taxon>CS clade</taxon>
        <taxon>Sphaeropleales</taxon>
        <taxon>Selenastraceae</taxon>
        <taxon>Raphidocelis</taxon>
    </lineage>
</organism>
<keyword evidence="3" id="KW-0378">Hydrolase</keyword>
<dbReference type="SUPFAM" id="SSF50494">
    <property type="entry name" value="Trypsin-like serine proteases"/>
    <property type="match status" value="1"/>
</dbReference>
<dbReference type="Gene3D" id="3.20.190.20">
    <property type="match status" value="1"/>
</dbReference>
<feature type="compositionally biased region" description="Low complexity" evidence="5">
    <location>
        <begin position="580"/>
        <end position="599"/>
    </location>
</feature>
<dbReference type="Proteomes" id="UP000247498">
    <property type="component" value="Unassembled WGS sequence"/>
</dbReference>
<feature type="region of interest" description="Disordered" evidence="5">
    <location>
        <begin position="580"/>
        <end position="627"/>
    </location>
</feature>
<dbReference type="PANTHER" id="PTHR45980">
    <property type="match status" value="1"/>
</dbReference>
<evidence type="ECO:0000313" key="8">
    <source>
        <dbReference type="Proteomes" id="UP000247498"/>
    </source>
</evidence>
<dbReference type="OrthoDB" id="4217619at2759"/>
<dbReference type="InterPro" id="IPR036034">
    <property type="entry name" value="PDZ_sf"/>
</dbReference>
<dbReference type="EMBL" id="BDRX01000062">
    <property type="protein sequence ID" value="GBF95302.1"/>
    <property type="molecule type" value="Genomic_DNA"/>
</dbReference>
<keyword evidence="4" id="KW-0720">Serine protease</keyword>
<evidence type="ECO:0000256" key="5">
    <source>
        <dbReference type="SAM" id="MobiDB-lite"/>
    </source>
</evidence>
<name>A0A2V0P8N3_9CHLO</name>
<dbReference type="PRINTS" id="PR00834">
    <property type="entry name" value="PROTEASES2C"/>
</dbReference>
<proteinExistence type="inferred from homology"/>
<feature type="domain" description="Protease Do-like PDZ" evidence="6">
    <location>
        <begin position="425"/>
        <end position="569"/>
    </location>
</feature>
<dbReference type="InterPro" id="IPR001940">
    <property type="entry name" value="Peptidase_S1C"/>
</dbReference>
<dbReference type="InterPro" id="IPR043504">
    <property type="entry name" value="Peptidase_S1_PA_chymotrypsin"/>
</dbReference>
<dbReference type="GO" id="GO:0004252">
    <property type="term" value="F:serine-type endopeptidase activity"/>
    <property type="evidence" value="ECO:0007669"/>
    <property type="project" value="InterPro"/>
</dbReference>
<dbReference type="AlphaFoldDB" id="A0A2V0P8N3"/>
<gene>
    <name evidence="7" type="ORF">Rsub_08333</name>
</gene>
<dbReference type="STRING" id="307507.A0A2V0P8N3"/>
<evidence type="ECO:0000313" key="7">
    <source>
        <dbReference type="EMBL" id="GBF95302.1"/>
    </source>
</evidence>
<keyword evidence="2 7" id="KW-0645">Protease</keyword>
<dbReference type="Pfam" id="PF17815">
    <property type="entry name" value="PDZ_3"/>
    <property type="match status" value="1"/>
</dbReference>
<dbReference type="SUPFAM" id="SSF50156">
    <property type="entry name" value="PDZ domain-like"/>
    <property type="match status" value="1"/>
</dbReference>
<dbReference type="GO" id="GO:0006508">
    <property type="term" value="P:proteolysis"/>
    <property type="evidence" value="ECO:0007669"/>
    <property type="project" value="UniProtKB-KW"/>
</dbReference>
<reference evidence="7 8" key="1">
    <citation type="journal article" date="2018" name="Sci. Rep.">
        <title>Raphidocelis subcapitata (=Pseudokirchneriella subcapitata) provides an insight into genome evolution and environmental adaptations in the Sphaeropleales.</title>
        <authorList>
            <person name="Suzuki S."/>
            <person name="Yamaguchi H."/>
            <person name="Nakajima N."/>
            <person name="Kawachi M."/>
        </authorList>
    </citation>
    <scope>NUCLEOTIDE SEQUENCE [LARGE SCALE GENOMIC DNA]</scope>
    <source>
        <strain evidence="7 8">NIES-35</strain>
    </source>
</reference>
<dbReference type="InParanoid" id="A0A2V0P8N3"/>
<evidence type="ECO:0000256" key="1">
    <source>
        <dbReference type="ARBA" id="ARBA00010541"/>
    </source>
</evidence>
<dbReference type="Gene3D" id="2.30.42.10">
    <property type="match status" value="1"/>
</dbReference>
<evidence type="ECO:0000256" key="2">
    <source>
        <dbReference type="ARBA" id="ARBA00022670"/>
    </source>
</evidence>
<feature type="compositionally biased region" description="Acidic residues" evidence="5">
    <location>
        <begin position="615"/>
        <end position="626"/>
    </location>
</feature>
<sequence length="641" mass="67591">MLGGCALHLTPSPRVLPLLACAAQPLLRRIARKMSAFSTRTGGFLDATEGGFLHATASTVVAPPERAAVAEASSGVEDAADPLSGLMSPKRLRAEQRAGGAYSPDLTRALKAVVKVFTTSASPNFSQPWTYLSQTKCTASGFAISPLSQRRILTNAHAVSQQVMVKVRKHGSAQKFAARVLAVGHECDIAMLTVDDDEFWTDIEPLDISGLPAMQSEVMVVGFPQGGDNVCVTKGVVSRIDRQQYSHGRTSLLAIQVDAAINSGNSGGPVVLGSHVVGVAFQSLTSGDGVGYIIPTPVINHFLKDLERNGRYTGFCELGVSWQNLENAGMKAALRLPKLATGVLITKTDPLSPAAACLARGDVLTHLDGVPIADDGTFLFREAVRIDYRHLPSCRFEGDRMKARVWRDGRPLEVDVTVRVPDQLVPAHSHDAQPDYYIYAGLMFTPLTCFYLKSQYGADWASKAPIKLCERAFAGVMEAPGQQVVVLSKVFAADINTGYQDLANVQLLRVDGVGVVNLGHAAALIEAAKGPFVKLELEWNKVVYIDQAKALACASELLRQNAIPAAHSAALVKAPPQPRAAAKAAPAPAPAAAADGAASDGDDGGAEAPRTPEGSDGEEEGEEEAVEAVVVGAIAAAGAKL</sequence>
<accession>A0A2V0P8N3</accession>
<dbReference type="Gene3D" id="2.40.10.10">
    <property type="entry name" value="Trypsin-like serine proteases"/>
    <property type="match status" value="2"/>
</dbReference>
<evidence type="ECO:0000256" key="3">
    <source>
        <dbReference type="ARBA" id="ARBA00022801"/>
    </source>
</evidence>